<protein>
    <submittedName>
        <fullName evidence="1">Uncharacterized protein</fullName>
    </submittedName>
</protein>
<sequence length="43" mass="5309">MLNFDTTVLQNAKWAYCFCCHYAKYHWTMKKELNLSFCWRISL</sequence>
<reference evidence="1" key="1">
    <citation type="submission" date="2018-02" db="EMBL/GenBank/DDBJ databases">
        <title>Rhizophora mucronata_Transcriptome.</title>
        <authorList>
            <person name="Meera S.P."/>
            <person name="Sreeshan A."/>
            <person name="Augustine A."/>
        </authorList>
    </citation>
    <scope>NUCLEOTIDE SEQUENCE</scope>
    <source>
        <tissue evidence="1">Leaf</tissue>
    </source>
</reference>
<proteinExistence type="predicted"/>
<dbReference type="EMBL" id="GGEC01088296">
    <property type="protein sequence ID" value="MBX68780.1"/>
    <property type="molecule type" value="Transcribed_RNA"/>
</dbReference>
<organism evidence="1">
    <name type="scientific">Rhizophora mucronata</name>
    <name type="common">Asiatic mangrove</name>
    <dbReference type="NCBI Taxonomy" id="61149"/>
    <lineage>
        <taxon>Eukaryota</taxon>
        <taxon>Viridiplantae</taxon>
        <taxon>Streptophyta</taxon>
        <taxon>Embryophyta</taxon>
        <taxon>Tracheophyta</taxon>
        <taxon>Spermatophyta</taxon>
        <taxon>Magnoliopsida</taxon>
        <taxon>eudicotyledons</taxon>
        <taxon>Gunneridae</taxon>
        <taxon>Pentapetalae</taxon>
        <taxon>rosids</taxon>
        <taxon>fabids</taxon>
        <taxon>Malpighiales</taxon>
        <taxon>Rhizophoraceae</taxon>
        <taxon>Rhizophora</taxon>
    </lineage>
</organism>
<dbReference type="AlphaFoldDB" id="A0A2P2QP35"/>
<evidence type="ECO:0000313" key="1">
    <source>
        <dbReference type="EMBL" id="MBX68780.1"/>
    </source>
</evidence>
<name>A0A2P2QP35_RHIMU</name>
<accession>A0A2P2QP35</accession>